<protein>
    <recommendedName>
        <fullName evidence="4">Secreted protein</fullName>
    </recommendedName>
</protein>
<accession>A0A9D4MXV3</accession>
<reference evidence="2" key="1">
    <citation type="journal article" date="2019" name="bioRxiv">
        <title>The Genome of the Zebra Mussel, Dreissena polymorpha: A Resource for Invasive Species Research.</title>
        <authorList>
            <person name="McCartney M.A."/>
            <person name="Auch B."/>
            <person name="Kono T."/>
            <person name="Mallez S."/>
            <person name="Zhang Y."/>
            <person name="Obille A."/>
            <person name="Becker A."/>
            <person name="Abrahante J.E."/>
            <person name="Garbe J."/>
            <person name="Badalamenti J.P."/>
            <person name="Herman A."/>
            <person name="Mangelson H."/>
            <person name="Liachko I."/>
            <person name="Sullivan S."/>
            <person name="Sone E.D."/>
            <person name="Koren S."/>
            <person name="Silverstein K.A.T."/>
            <person name="Beckman K.B."/>
            <person name="Gohl D.M."/>
        </authorList>
    </citation>
    <scope>NUCLEOTIDE SEQUENCE</scope>
    <source>
        <strain evidence="2">Duluth1</strain>
        <tissue evidence="2">Whole animal</tissue>
    </source>
</reference>
<dbReference type="AlphaFoldDB" id="A0A9D4MXV3"/>
<keyword evidence="3" id="KW-1185">Reference proteome</keyword>
<evidence type="ECO:0000313" key="2">
    <source>
        <dbReference type="EMBL" id="KAH3885335.1"/>
    </source>
</evidence>
<gene>
    <name evidence="2" type="ORF">DPMN_009329</name>
</gene>
<evidence type="ECO:0008006" key="4">
    <source>
        <dbReference type="Google" id="ProtNLM"/>
    </source>
</evidence>
<feature type="chain" id="PRO_5039534215" description="Secreted protein" evidence="1">
    <location>
        <begin position="19"/>
        <end position="91"/>
    </location>
</feature>
<dbReference type="Proteomes" id="UP000828390">
    <property type="component" value="Unassembled WGS sequence"/>
</dbReference>
<sequence>MVMVVVVVVVVVVVAAEAEAAVAMAMTMTTMMMMMMIHEPGFVIFIFRMCNCVHFRVIYCYPYYCSLGHCRPEMAHKSPVGDKKPILVTLG</sequence>
<evidence type="ECO:0000256" key="1">
    <source>
        <dbReference type="SAM" id="SignalP"/>
    </source>
</evidence>
<keyword evidence="1" id="KW-0732">Signal</keyword>
<organism evidence="2 3">
    <name type="scientific">Dreissena polymorpha</name>
    <name type="common">Zebra mussel</name>
    <name type="synonym">Mytilus polymorpha</name>
    <dbReference type="NCBI Taxonomy" id="45954"/>
    <lineage>
        <taxon>Eukaryota</taxon>
        <taxon>Metazoa</taxon>
        <taxon>Spiralia</taxon>
        <taxon>Lophotrochozoa</taxon>
        <taxon>Mollusca</taxon>
        <taxon>Bivalvia</taxon>
        <taxon>Autobranchia</taxon>
        <taxon>Heteroconchia</taxon>
        <taxon>Euheterodonta</taxon>
        <taxon>Imparidentia</taxon>
        <taxon>Neoheterodontei</taxon>
        <taxon>Myida</taxon>
        <taxon>Dreissenoidea</taxon>
        <taxon>Dreissenidae</taxon>
        <taxon>Dreissena</taxon>
    </lineage>
</organism>
<proteinExistence type="predicted"/>
<dbReference type="EMBL" id="JAIWYP010000001">
    <property type="protein sequence ID" value="KAH3885335.1"/>
    <property type="molecule type" value="Genomic_DNA"/>
</dbReference>
<evidence type="ECO:0000313" key="3">
    <source>
        <dbReference type="Proteomes" id="UP000828390"/>
    </source>
</evidence>
<feature type="signal peptide" evidence="1">
    <location>
        <begin position="1"/>
        <end position="18"/>
    </location>
</feature>
<comment type="caution">
    <text evidence="2">The sequence shown here is derived from an EMBL/GenBank/DDBJ whole genome shotgun (WGS) entry which is preliminary data.</text>
</comment>
<reference evidence="2" key="2">
    <citation type="submission" date="2020-11" db="EMBL/GenBank/DDBJ databases">
        <authorList>
            <person name="McCartney M.A."/>
            <person name="Auch B."/>
            <person name="Kono T."/>
            <person name="Mallez S."/>
            <person name="Becker A."/>
            <person name="Gohl D.M."/>
            <person name="Silverstein K.A.T."/>
            <person name="Koren S."/>
            <person name="Bechman K.B."/>
            <person name="Herman A."/>
            <person name="Abrahante J.E."/>
            <person name="Garbe J."/>
        </authorList>
    </citation>
    <scope>NUCLEOTIDE SEQUENCE</scope>
    <source>
        <strain evidence="2">Duluth1</strain>
        <tissue evidence="2">Whole animal</tissue>
    </source>
</reference>
<name>A0A9D4MXV3_DREPO</name>